<dbReference type="OrthoDB" id="9803036at2"/>
<dbReference type="InterPro" id="IPR011004">
    <property type="entry name" value="Trimer_LpxA-like_sf"/>
</dbReference>
<accession>A0A3D9YUK8</accession>
<dbReference type="InterPro" id="IPR050484">
    <property type="entry name" value="Transf_Hexapept/Carb_Anhydrase"/>
</dbReference>
<organism evidence="1 2">
    <name type="scientific">Methylovirgula ligni</name>
    <dbReference type="NCBI Taxonomy" id="569860"/>
    <lineage>
        <taxon>Bacteria</taxon>
        <taxon>Pseudomonadati</taxon>
        <taxon>Pseudomonadota</taxon>
        <taxon>Alphaproteobacteria</taxon>
        <taxon>Hyphomicrobiales</taxon>
        <taxon>Beijerinckiaceae</taxon>
        <taxon>Methylovirgula</taxon>
    </lineage>
</organism>
<dbReference type="InterPro" id="IPR001451">
    <property type="entry name" value="Hexapep"/>
</dbReference>
<dbReference type="AlphaFoldDB" id="A0A3D9YUK8"/>
<gene>
    <name evidence="1" type="ORF">DES32_2210</name>
</gene>
<dbReference type="RefSeq" id="WP_115836730.1">
    <property type="nucleotide sequence ID" value="NZ_CP025086.1"/>
</dbReference>
<dbReference type="Pfam" id="PF00132">
    <property type="entry name" value="Hexapep"/>
    <property type="match status" value="1"/>
</dbReference>
<dbReference type="CDD" id="cd04645">
    <property type="entry name" value="LbH_gamma_CA_like"/>
    <property type="match status" value="1"/>
</dbReference>
<keyword evidence="1" id="KW-0808">Transferase</keyword>
<dbReference type="SUPFAM" id="SSF51161">
    <property type="entry name" value="Trimeric LpxA-like enzymes"/>
    <property type="match status" value="1"/>
</dbReference>
<dbReference type="Gene3D" id="2.160.10.10">
    <property type="entry name" value="Hexapeptide repeat proteins"/>
    <property type="match status" value="1"/>
</dbReference>
<dbReference type="EMBL" id="QUMO01000003">
    <property type="protein sequence ID" value="REF86164.1"/>
    <property type="molecule type" value="Genomic_DNA"/>
</dbReference>
<keyword evidence="2" id="KW-1185">Reference proteome</keyword>
<proteinExistence type="predicted"/>
<evidence type="ECO:0000313" key="1">
    <source>
        <dbReference type="EMBL" id="REF86164.1"/>
    </source>
</evidence>
<sequence length="182" mass="19151">MPLYALDEVSPRLAAGVWIAPDAQVIGHVLIGIDTSIWFGAVLRGDNEKISIGARTNIQDGAILHTDLGYPLEVGEGCTIGHRAILHGCLIGANTLIGMGATVLNGANVGRNCLVGANSLLSEGKAYPDNSLIVGAPARVVRELTESEIGKLRESAAGYIANARRYGRSLVPAREERQSIKA</sequence>
<dbReference type="PANTHER" id="PTHR13061:SF29">
    <property type="entry name" value="GAMMA CARBONIC ANHYDRASE-LIKE 1, MITOCHONDRIAL-RELATED"/>
    <property type="match status" value="1"/>
</dbReference>
<dbReference type="InterPro" id="IPR047324">
    <property type="entry name" value="LbH_gamma_CA-like"/>
</dbReference>
<dbReference type="PANTHER" id="PTHR13061">
    <property type="entry name" value="DYNACTIN SUBUNIT P25"/>
    <property type="match status" value="1"/>
</dbReference>
<dbReference type="Proteomes" id="UP000256900">
    <property type="component" value="Unassembled WGS sequence"/>
</dbReference>
<comment type="caution">
    <text evidence="1">The sequence shown here is derived from an EMBL/GenBank/DDBJ whole genome shotgun (WGS) entry which is preliminary data.</text>
</comment>
<evidence type="ECO:0000313" key="2">
    <source>
        <dbReference type="Proteomes" id="UP000256900"/>
    </source>
</evidence>
<name>A0A3D9YUK8_9HYPH</name>
<reference evidence="1 2" key="1">
    <citation type="submission" date="2018-08" db="EMBL/GenBank/DDBJ databases">
        <title>Genomic Encyclopedia of Type Strains, Phase IV (KMG-IV): sequencing the most valuable type-strain genomes for metagenomic binning, comparative biology and taxonomic classification.</title>
        <authorList>
            <person name="Goeker M."/>
        </authorList>
    </citation>
    <scope>NUCLEOTIDE SEQUENCE [LARGE SCALE GENOMIC DNA]</scope>
    <source>
        <strain evidence="1 2">BW863</strain>
    </source>
</reference>
<dbReference type="GO" id="GO:0016740">
    <property type="term" value="F:transferase activity"/>
    <property type="evidence" value="ECO:0007669"/>
    <property type="project" value="UniProtKB-KW"/>
</dbReference>
<protein>
    <submittedName>
        <fullName evidence="1">Carbonic anhydrase/acetyltransferase-like protein (Isoleucine patch superfamily)</fullName>
    </submittedName>
</protein>